<organism evidence="2 3">
    <name type="scientific">Paludibacterium purpuratum</name>
    <dbReference type="NCBI Taxonomy" id="1144873"/>
    <lineage>
        <taxon>Bacteria</taxon>
        <taxon>Pseudomonadati</taxon>
        <taxon>Pseudomonadota</taxon>
        <taxon>Betaproteobacteria</taxon>
        <taxon>Neisseriales</taxon>
        <taxon>Chromobacteriaceae</taxon>
        <taxon>Paludibacterium</taxon>
    </lineage>
</organism>
<dbReference type="Pfam" id="PF10975">
    <property type="entry name" value="DUF2802"/>
    <property type="match status" value="1"/>
</dbReference>
<evidence type="ECO:0000313" key="3">
    <source>
        <dbReference type="Proteomes" id="UP000295611"/>
    </source>
</evidence>
<gene>
    <name evidence="2" type="ORF">DFP86_108168</name>
</gene>
<keyword evidence="1" id="KW-0472">Membrane</keyword>
<dbReference type="Proteomes" id="UP000295611">
    <property type="component" value="Unassembled WGS sequence"/>
</dbReference>
<proteinExistence type="predicted"/>
<dbReference type="RefSeq" id="WP_133681260.1">
    <property type="nucleotide sequence ID" value="NZ_SNZP01000008.1"/>
</dbReference>
<evidence type="ECO:0000256" key="1">
    <source>
        <dbReference type="SAM" id="Phobius"/>
    </source>
</evidence>
<feature type="transmembrane region" description="Helical" evidence="1">
    <location>
        <begin position="6"/>
        <end position="24"/>
    </location>
</feature>
<sequence>MSALALFASNAIMFGVILAQAWYFHRRLRRLEREGDRVTALYIEQLQRQISVQQRDLLQLADRMERQQTKPMADGAAASPYKQAIELIRQGMGAADVAHRCGISRSEAELILSLYRNNSTS</sequence>
<dbReference type="OrthoDB" id="8562683at2"/>
<keyword evidence="1" id="KW-1133">Transmembrane helix</keyword>
<evidence type="ECO:0000313" key="2">
    <source>
        <dbReference type="EMBL" id="TDR78449.1"/>
    </source>
</evidence>
<dbReference type="AlphaFoldDB" id="A0A4R7B3V0"/>
<accession>A0A4R7B3V0</accession>
<dbReference type="InterPro" id="IPR021244">
    <property type="entry name" value="DUF2802"/>
</dbReference>
<keyword evidence="3" id="KW-1185">Reference proteome</keyword>
<dbReference type="EMBL" id="SNZP01000008">
    <property type="protein sequence ID" value="TDR78449.1"/>
    <property type="molecule type" value="Genomic_DNA"/>
</dbReference>
<reference evidence="2 3" key="1">
    <citation type="submission" date="2019-03" db="EMBL/GenBank/DDBJ databases">
        <title>Genomic Encyclopedia of Type Strains, Phase III (KMG-III): the genomes of soil and plant-associated and newly described type strains.</title>
        <authorList>
            <person name="Whitman W."/>
        </authorList>
    </citation>
    <scope>NUCLEOTIDE SEQUENCE [LARGE SCALE GENOMIC DNA]</scope>
    <source>
        <strain evidence="2 3">CECT 8976</strain>
    </source>
</reference>
<keyword evidence="1" id="KW-0812">Transmembrane</keyword>
<comment type="caution">
    <text evidence="2">The sequence shown here is derived from an EMBL/GenBank/DDBJ whole genome shotgun (WGS) entry which is preliminary data.</text>
</comment>
<name>A0A4R7B3V0_9NEIS</name>
<protein>
    <submittedName>
        <fullName evidence="2">Uncharacterized protein DUF2802</fullName>
    </submittedName>
</protein>